<comment type="caution">
    <text evidence="9">The sequence shown here is derived from an EMBL/GenBank/DDBJ whole genome shotgun (WGS) entry which is preliminary data.</text>
</comment>
<evidence type="ECO:0000256" key="3">
    <source>
        <dbReference type="ARBA" id="ARBA00023008"/>
    </source>
</evidence>
<feature type="non-terminal residue" evidence="9">
    <location>
        <position position="1"/>
    </location>
</feature>
<name>A0A9P8CRW0_9HYPO</name>
<evidence type="ECO:0000313" key="9">
    <source>
        <dbReference type="EMBL" id="KAG9257203.1"/>
    </source>
</evidence>
<keyword evidence="3" id="KW-0186">Copper</keyword>
<dbReference type="AlphaFoldDB" id="A0A9P8CRW0"/>
<evidence type="ECO:0000256" key="2">
    <source>
        <dbReference type="ARBA" id="ARBA00022723"/>
    </source>
</evidence>
<comment type="cofactor">
    <cofactor evidence="1">
        <name>Cu(2+)</name>
        <dbReference type="ChEBI" id="CHEBI:29036"/>
    </cofactor>
</comment>
<evidence type="ECO:0000256" key="5">
    <source>
        <dbReference type="ARBA" id="ARBA00023180"/>
    </source>
</evidence>
<keyword evidence="10" id="KW-1185">Reference proteome</keyword>
<dbReference type="PANTHER" id="PTHR36575:SF2">
    <property type="entry name" value="CHITIN-BINDING TYPE-4 DOMAIN-CONTAINING PROTEIN-RELATED"/>
    <property type="match status" value="1"/>
</dbReference>
<feature type="compositionally biased region" description="Low complexity" evidence="7">
    <location>
        <begin position="187"/>
        <end position="207"/>
    </location>
</feature>
<feature type="domain" description="Chitin-binding type-4" evidence="8">
    <location>
        <begin position="12"/>
        <end position="176"/>
    </location>
</feature>
<feature type="non-terminal residue" evidence="9">
    <location>
        <position position="207"/>
    </location>
</feature>
<dbReference type="InterPro" id="IPR052282">
    <property type="entry name" value="Starch-active_LPMO"/>
</dbReference>
<comment type="similarity">
    <text evidence="6">Belongs to the polysaccharide monooxygenase AA13 family.</text>
</comment>
<keyword evidence="4" id="KW-1015">Disulfide bond</keyword>
<dbReference type="GeneID" id="70291646"/>
<gene>
    <name evidence="9" type="ORF">F5Z01DRAFT_598443</name>
</gene>
<reference evidence="9" key="1">
    <citation type="journal article" date="2021" name="IMA Fungus">
        <title>Genomic characterization of three marine fungi, including Emericellopsis atlantica sp. nov. with signatures of a generalist lifestyle and marine biomass degradation.</title>
        <authorList>
            <person name="Hagestad O.C."/>
            <person name="Hou L."/>
            <person name="Andersen J.H."/>
            <person name="Hansen E.H."/>
            <person name="Altermark B."/>
            <person name="Li C."/>
            <person name="Kuhnert E."/>
            <person name="Cox R.J."/>
            <person name="Crous P.W."/>
            <person name="Spatafora J.W."/>
            <person name="Lail K."/>
            <person name="Amirebrahimi M."/>
            <person name="Lipzen A."/>
            <person name="Pangilinan J."/>
            <person name="Andreopoulos W."/>
            <person name="Hayes R.D."/>
            <person name="Ng V."/>
            <person name="Grigoriev I.V."/>
            <person name="Jackson S.A."/>
            <person name="Sutton T.D.S."/>
            <person name="Dobson A.D.W."/>
            <person name="Rama T."/>
        </authorList>
    </citation>
    <scope>NUCLEOTIDE SEQUENCE</scope>
    <source>
        <strain evidence="9">TS7</strain>
    </source>
</reference>
<dbReference type="Proteomes" id="UP000887229">
    <property type="component" value="Unassembled WGS sequence"/>
</dbReference>
<proteinExistence type="inferred from homology"/>
<feature type="region of interest" description="Disordered" evidence="7">
    <location>
        <begin position="181"/>
        <end position="207"/>
    </location>
</feature>
<keyword evidence="2" id="KW-0479">Metal-binding</keyword>
<dbReference type="Gene3D" id="2.70.50.70">
    <property type="match status" value="1"/>
</dbReference>
<dbReference type="Pfam" id="PF03067">
    <property type="entry name" value="LPMO_10"/>
    <property type="match status" value="1"/>
</dbReference>
<dbReference type="PANTHER" id="PTHR36575">
    <property type="entry name" value="BINDING PROTEIN, PUTATIVE (AFU_ORTHOLOGUE AFUA_1G14430)-RELATED"/>
    <property type="match status" value="1"/>
</dbReference>
<sequence>ALAAIVPLVAAHGFINDPPARQPGDAYNSVCGQQPFYQQSADINGNVQGIMQVVGADTTDDCNLWLCKGFLFDDNKDNVQTYSAGQTIAFDVKIAAPHTGYANVSVVNTATDTIIGAPMIEWDDYASNAGFPENNTAFSVTLPDDLSDCTEAGACVIQWFWDAPDINQTYESCVDFVVGDGGNSGGESPEPTSAVPSPTSVASATST</sequence>
<evidence type="ECO:0000256" key="7">
    <source>
        <dbReference type="SAM" id="MobiDB-lite"/>
    </source>
</evidence>
<evidence type="ECO:0000313" key="10">
    <source>
        <dbReference type="Proteomes" id="UP000887229"/>
    </source>
</evidence>
<dbReference type="GO" id="GO:0046872">
    <property type="term" value="F:metal ion binding"/>
    <property type="evidence" value="ECO:0007669"/>
    <property type="project" value="UniProtKB-KW"/>
</dbReference>
<protein>
    <recommendedName>
        <fullName evidence="8">Chitin-binding type-4 domain-containing protein</fullName>
    </recommendedName>
</protein>
<dbReference type="InterPro" id="IPR004302">
    <property type="entry name" value="Cellulose/chitin-bd_N"/>
</dbReference>
<dbReference type="OrthoDB" id="120613at2759"/>
<evidence type="ECO:0000256" key="4">
    <source>
        <dbReference type="ARBA" id="ARBA00023157"/>
    </source>
</evidence>
<organism evidence="9 10">
    <name type="scientific">Emericellopsis atlantica</name>
    <dbReference type="NCBI Taxonomy" id="2614577"/>
    <lineage>
        <taxon>Eukaryota</taxon>
        <taxon>Fungi</taxon>
        <taxon>Dikarya</taxon>
        <taxon>Ascomycota</taxon>
        <taxon>Pezizomycotina</taxon>
        <taxon>Sordariomycetes</taxon>
        <taxon>Hypocreomycetidae</taxon>
        <taxon>Hypocreales</taxon>
        <taxon>Bionectriaceae</taxon>
        <taxon>Emericellopsis</taxon>
    </lineage>
</organism>
<dbReference type="RefSeq" id="XP_046121127.1">
    <property type="nucleotide sequence ID" value="XM_046260743.1"/>
</dbReference>
<evidence type="ECO:0000259" key="8">
    <source>
        <dbReference type="Pfam" id="PF03067"/>
    </source>
</evidence>
<evidence type="ECO:0000256" key="6">
    <source>
        <dbReference type="ARBA" id="ARBA00034311"/>
    </source>
</evidence>
<dbReference type="EMBL" id="MU251246">
    <property type="protein sequence ID" value="KAG9257203.1"/>
    <property type="molecule type" value="Genomic_DNA"/>
</dbReference>
<accession>A0A9P8CRW0</accession>
<keyword evidence="5" id="KW-0325">Glycoprotein</keyword>
<evidence type="ECO:0000256" key="1">
    <source>
        <dbReference type="ARBA" id="ARBA00001973"/>
    </source>
</evidence>